<feature type="region of interest" description="Disordered" evidence="1">
    <location>
        <begin position="59"/>
        <end position="92"/>
    </location>
</feature>
<proteinExistence type="predicted"/>
<evidence type="ECO:0000313" key="3">
    <source>
        <dbReference type="Proteomes" id="UP000268014"/>
    </source>
</evidence>
<dbReference type="Proteomes" id="UP000268014">
    <property type="component" value="Unassembled WGS sequence"/>
</dbReference>
<reference evidence="2 3" key="2">
    <citation type="submission" date="2018-11" db="EMBL/GenBank/DDBJ databases">
        <authorList>
            <consortium name="Pathogen Informatics"/>
        </authorList>
    </citation>
    <scope>NUCLEOTIDE SEQUENCE [LARGE SCALE GENOMIC DNA]</scope>
    <source>
        <strain evidence="2 3">MHpl1</strain>
    </source>
</reference>
<organism evidence="4">
    <name type="scientific">Haemonchus placei</name>
    <name type="common">Barber's pole worm</name>
    <dbReference type="NCBI Taxonomy" id="6290"/>
    <lineage>
        <taxon>Eukaryota</taxon>
        <taxon>Metazoa</taxon>
        <taxon>Ecdysozoa</taxon>
        <taxon>Nematoda</taxon>
        <taxon>Chromadorea</taxon>
        <taxon>Rhabditida</taxon>
        <taxon>Rhabditina</taxon>
        <taxon>Rhabditomorpha</taxon>
        <taxon>Strongyloidea</taxon>
        <taxon>Trichostrongylidae</taxon>
        <taxon>Haemonchus</taxon>
    </lineage>
</organism>
<dbReference type="InterPro" id="IPR027417">
    <property type="entry name" value="P-loop_NTPase"/>
</dbReference>
<dbReference type="EMBL" id="UZAF01016712">
    <property type="protein sequence ID" value="VDO32736.1"/>
    <property type="molecule type" value="Genomic_DNA"/>
</dbReference>
<dbReference type="AlphaFoldDB" id="A0A0N4WBA2"/>
<evidence type="ECO:0000313" key="2">
    <source>
        <dbReference type="EMBL" id="VDO32736.1"/>
    </source>
</evidence>
<dbReference type="SUPFAM" id="SSF52540">
    <property type="entry name" value="P-loop containing nucleoside triphosphate hydrolases"/>
    <property type="match status" value="1"/>
</dbReference>
<keyword evidence="3" id="KW-1185">Reference proteome</keyword>
<accession>A0A0N4WBA2</accession>
<sequence length="293" mass="31325">MKTLGCFQFFTAWLRPDHGNLGDSQIYESCPLTYPPLSFPAPFSPHIRVIVQSSLAPVSSSDSGSSSPSPPAKTGTGAVAPNRQLVTSPDVGPVRRLDDSAVLHVADAKRLRDATSPAITRTGSIAVRLVVPAWGYNYAVRTASRFAITRDDAIAVDVCVKLESLPSGAKPLYELISQHQLFGRFDDDSLAAIILDTVYGTRVTPLGSAGPQPKHVYVSVHGRSFPLRSDQIAALQMDDRHLLILAIQAAFGTGKTLIAALIAIRTHLVTAEHQQVIATTMTNTAAAQFTDTA</sequence>
<gene>
    <name evidence="2" type="ORF">HPLM_LOCUS7706</name>
</gene>
<name>A0A0N4WBA2_HAEPC</name>
<protein>
    <submittedName>
        <fullName evidence="4">AAA_11 domain-containing protein</fullName>
    </submittedName>
</protein>
<dbReference type="OrthoDB" id="10471322at2759"/>
<dbReference type="WBParaSite" id="HPLM_0000771401-mRNA-1">
    <property type="protein sequence ID" value="HPLM_0000771401-mRNA-1"/>
    <property type="gene ID" value="HPLM_0000771401"/>
</dbReference>
<evidence type="ECO:0000256" key="1">
    <source>
        <dbReference type="SAM" id="MobiDB-lite"/>
    </source>
</evidence>
<dbReference type="Gene3D" id="3.40.50.300">
    <property type="entry name" value="P-loop containing nucleotide triphosphate hydrolases"/>
    <property type="match status" value="1"/>
</dbReference>
<reference evidence="4" key="1">
    <citation type="submission" date="2017-02" db="UniProtKB">
        <authorList>
            <consortium name="WormBaseParasite"/>
        </authorList>
    </citation>
    <scope>IDENTIFICATION</scope>
</reference>
<evidence type="ECO:0000313" key="4">
    <source>
        <dbReference type="WBParaSite" id="HPLM_0000771401-mRNA-1"/>
    </source>
</evidence>